<feature type="region of interest" description="Disordered" evidence="1">
    <location>
        <begin position="60"/>
        <end position="80"/>
    </location>
</feature>
<evidence type="ECO:0000313" key="2">
    <source>
        <dbReference type="EMBL" id="CAF4936800.1"/>
    </source>
</evidence>
<proteinExistence type="predicted"/>
<reference evidence="3" key="1">
    <citation type="submission" date="2021-02" db="EMBL/GenBank/DDBJ databases">
        <authorList>
            <person name="Nowell W R."/>
        </authorList>
    </citation>
    <scope>NUCLEOTIDE SEQUENCE</scope>
</reference>
<evidence type="ECO:0000313" key="3">
    <source>
        <dbReference type="EMBL" id="CAF4948458.1"/>
    </source>
</evidence>
<dbReference type="AlphaFoldDB" id="A0A821XSE6"/>
<sequence length="80" mass="8821">LSNTTATSGHSSSDISPKFITLSIDNNRFQQFTQSNNVNLPPSVQQQQENAILGRSYPFEIQSNTSGPSDVKRFRSASMN</sequence>
<evidence type="ECO:0000256" key="1">
    <source>
        <dbReference type="SAM" id="MobiDB-lite"/>
    </source>
</evidence>
<accession>A0A821XSE6</accession>
<comment type="caution">
    <text evidence="3">The sequence shown here is derived from an EMBL/GenBank/DDBJ whole genome shotgun (WGS) entry which is preliminary data.</text>
</comment>
<keyword evidence="4" id="KW-1185">Reference proteome</keyword>
<protein>
    <submittedName>
        <fullName evidence="3">Uncharacterized protein</fullName>
    </submittedName>
</protein>
<dbReference type="EMBL" id="CAJOBP010091308">
    <property type="protein sequence ID" value="CAF4948458.1"/>
    <property type="molecule type" value="Genomic_DNA"/>
</dbReference>
<feature type="non-terminal residue" evidence="3">
    <location>
        <position position="80"/>
    </location>
</feature>
<gene>
    <name evidence="2" type="ORF">UJA718_LOCUS47134</name>
    <name evidence="3" type="ORF">UJA718_LOCUS47637</name>
</gene>
<name>A0A821XSE6_9BILA</name>
<feature type="non-terminal residue" evidence="3">
    <location>
        <position position="1"/>
    </location>
</feature>
<organism evidence="3 4">
    <name type="scientific">Rotaria socialis</name>
    <dbReference type="NCBI Taxonomy" id="392032"/>
    <lineage>
        <taxon>Eukaryota</taxon>
        <taxon>Metazoa</taxon>
        <taxon>Spiralia</taxon>
        <taxon>Gnathifera</taxon>
        <taxon>Rotifera</taxon>
        <taxon>Eurotatoria</taxon>
        <taxon>Bdelloidea</taxon>
        <taxon>Philodinida</taxon>
        <taxon>Philodinidae</taxon>
        <taxon>Rotaria</taxon>
    </lineage>
</organism>
<evidence type="ECO:0000313" key="4">
    <source>
        <dbReference type="Proteomes" id="UP000663873"/>
    </source>
</evidence>
<dbReference type="EMBL" id="CAJOBP010087770">
    <property type="protein sequence ID" value="CAF4936800.1"/>
    <property type="molecule type" value="Genomic_DNA"/>
</dbReference>
<dbReference type="Proteomes" id="UP000663873">
    <property type="component" value="Unassembled WGS sequence"/>
</dbReference>